<accession>A0A1X2CLI3</accession>
<proteinExistence type="predicted"/>
<dbReference type="EMBL" id="LQPQ01000098">
    <property type="protein sequence ID" value="ORW76624.1"/>
    <property type="molecule type" value="Genomic_DNA"/>
</dbReference>
<name>A0A1X2CLI3_9MYCO</name>
<evidence type="ECO:0000313" key="2">
    <source>
        <dbReference type="Proteomes" id="UP000193087"/>
    </source>
</evidence>
<dbReference type="Proteomes" id="UP000193087">
    <property type="component" value="Unassembled WGS sequence"/>
</dbReference>
<organism evidence="1 2">
    <name type="scientific">Mycobacterium riyadhense</name>
    <dbReference type="NCBI Taxonomy" id="486698"/>
    <lineage>
        <taxon>Bacteria</taxon>
        <taxon>Bacillati</taxon>
        <taxon>Actinomycetota</taxon>
        <taxon>Actinomycetes</taxon>
        <taxon>Mycobacteriales</taxon>
        <taxon>Mycobacteriaceae</taxon>
        <taxon>Mycobacterium</taxon>
    </lineage>
</organism>
<gene>
    <name evidence="1" type="ORF">AWC22_21235</name>
</gene>
<comment type="caution">
    <text evidence="1">The sequence shown here is derived from an EMBL/GenBank/DDBJ whole genome shotgun (WGS) entry which is preliminary data.</text>
</comment>
<protein>
    <submittedName>
        <fullName evidence="1">Uncharacterized protein</fullName>
    </submittedName>
</protein>
<keyword evidence="2" id="KW-1185">Reference proteome</keyword>
<dbReference type="AlphaFoldDB" id="A0A1X2CLI3"/>
<sequence>MLRCRWRRLFMLKMCRSKRTQRTSENIESGVRRTRRSNDGDVRRWARITPSTTFINECARRAELREVAIYEMSYLCRQSFLTQVAEHVTAYRVFHQDMDAPTNQLFGYCCCRRRWKRDNRGVSVSRNF</sequence>
<evidence type="ECO:0000313" key="1">
    <source>
        <dbReference type="EMBL" id="ORW76624.1"/>
    </source>
</evidence>
<reference evidence="1 2" key="1">
    <citation type="submission" date="2016-01" db="EMBL/GenBank/DDBJ databases">
        <title>The new phylogeny of the genus Mycobacterium.</title>
        <authorList>
            <person name="Tarcisio F."/>
            <person name="Conor M."/>
            <person name="Antonella G."/>
            <person name="Elisabetta G."/>
            <person name="Giulia F.S."/>
            <person name="Sara T."/>
            <person name="Anna F."/>
            <person name="Clotilde B."/>
            <person name="Roberto B."/>
            <person name="Veronica D.S."/>
            <person name="Fabio R."/>
            <person name="Monica P."/>
            <person name="Olivier J."/>
            <person name="Enrico T."/>
            <person name="Nicola S."/>
        </authorList>
    </citation>
    <scope>NUCLEOTIDE SEQUENCE [LARGE SCALE GENOMIC DNA]</scope>
    <source>
        <strain evidence="1 2">DSM 45176</strain>
    </source>
</reference>